<feature type="chain" id="PRO_5002669519" evidence="6">
    <location>
        <begin position="23"/>
        <end position="81"/>
    </location>
</feature>
<reference evidence="8" key="1">
    <citation type="journal article" date="2007" name="Peptides">
        <title>Sequence characterization and expression patterns of two defensin-like antimicrobial peptides from the tick Haemaphysalis longicornis.</title>
        <authorList>
            <person name="Zhou J."/>
            <person name="Liao M."/>
            <person name="Ueda M."/>
            <person name="Gong H."/>
            <person name="Xuan X."/>
            <person name="Fujisaki K."/>
        </authorList>
    </citation>
    <scope>NUCLEOTIDE SEQUENCE</scope>
</reference>
<sequence length="81" mass="8616">MKLLVVCAALTVLGGLLQGATCDDSDHGFRTAHVDLVCPDNPDNCIQQCVSKGAQGGYCTNEKCTCYEKIPSATKRVRIVA</sequence>
<keyword evidence="4" id="KW-0044">Antibiotic</keyword>
<keyword evidence="2" id="KW-0964">Secreted</keyword>
<dbReference type="SUPFAM" id="SSF57095">
    <property type="entry name" value="Scorpion toxin-like"/>
    <property type="match status" value="1"/>
</dbReference>
<proteinExistence type="evidence at transcript level"/>
<feature type="domain" description="Invertebrate defensins family profile" evidence="7">
    <location>
        <begin position="19"/>
        <end position="68"/>
    </location>
</feature>
<dbReference type="GO" id="GO:0042742">
    <property type="term" value="P:defense response to bacterium"/>
    <property type="evidence" value="ECO:0007669"/>
    <property type="project" value="UniProtKB-KW"/>
</dbReference>
<dbReference type="Pfam" id="PF01097">
    <property type="entry name" value="Defensin_2"/>
    <property type="match status" value="1"/>
</dbReference>
<keyword evidence="5" id="KW-1015">Disulfide bond</keyword>
<dbReference type="InterPro" id="IPR036574">
    <property type="entry name" value="Scorpion_toxin-like_sf"/>
</dbReference>
<evidence type="ECO:0000256" key="6">
    <source>
        <dbReference type="SAM" id="SignalP"/>
    </source>
</evidence>
<keyword evidence="3" id="KW-0929">Antimicrobial</keyword>
<evidence type="ECO:0000256" key="1">
    <source>
        <dbReference type="ARBA" id="ARBA00004613"/>
    </source>
</evidence>
<evidence type="ECO:0000259" key="7">
    <source>
        <dbReference type="PROSITE" id="PS51378"/>
    </source>
</evidence>
<dbReference type="GO" id="GO:0005576">
    <property type="term" value="C:extracellular region"/>
    <property type="evidence" value="ECO:0007669"/>
    <property type="project" value="UniProtKB-SubCell"/>
</dbReference>
<dbReference type="PROSITE" id="PS51378">
    <property type="entry name" value="INVERT_DEFENSINS"/>
    <property type="match status" value="1"/>
</dbReference>
<accession>A4GUC4</accession>
<evidence type="ECO:0000256" key="5">
    <source>
        <dbReference type="ARBA" id="ARBA00023157"/>
    </source>
</evidence>
<keyword evidence="6" id="KW-0732">Signal</keyword>
<evidence type="ECO:0000313" key="8">
    <source>
        <dbReference type="EMBL" id="ABO28926.1"/>
    </source>
</evidence>
<dbReference type="EMBL" id="EF432732">
    <property type="protein sequence ID" value="ABO28926.1"/>
    <property type="molecule type" value="mRNA"/>
</dbReference>
<dbReference type="Gene3D" id="3.30.30.10">
    <property type="entry name" value="Knottin, scorpion toxin-like"/>
    <property type="match status" value="1"/>
</dbReference>
<organism evidence="8">
    <name type="scientific">Haemaphysalis longicornis</name>
    <name type="common">Bush tick</name>
    <dbReference type="NCBI Taxonomy" id="44386"/>
    <lineage>
        <taxon>Eukaryota</taxon>
        <taxon>Metazoa</taxon>
        <taxon>Ecdysozoa</taxon>
        <taxon>Arthropoda</taxon>
        <taxon>Chelicerata</taxon>
        <taxon>Arachnida</taxon>
        <taxon>Acari</taxon>
        <taxon>Parasitiformes</taxon>
        <taxon>Ixodida</taxon>
        <taxon>Ixodoidea</taxon>
        <taxon>Ixodidae</taxon>
        <taxon>Haemaphysalinae</taxon>
        <taxon>Haemaphysalis</taxon>
    </lineage>
</organism>
<comment type="subcellular location">
    <subcellularLocation>
        <location evidence="1">Secreted</location>
    </subcellularLocation>
</comment>
<dbReference type="AlphaFoldDB" id="A4GUC4"/>
<evidence type="ECO:0000256" key="2">
    <source>
        <dbReference type="ARBA" id="ARBA00022525"/>
    </source>
</evidence>
<feature type="signal peptide" evidence="6">
    <location>
        <begin position="1"/>
        <end position="22"/>
    </location>
</feature>
<dbReference type="InterPro" id="IPR001542">
    <property type="entry name" value="Defensin_invertebrate/fungal"/>
</dbReference>
<evidence type="ECO:0000256" key="4">
    <source>
        <dbReference type="ARBA" id="ARBA00023022"/>
    </source>
</evidence>
<evidence type="ECO:0000256" key="3">
    <source>
        <dbReference type="ARBA" id="ARBA00022529"/>
    </source>
</evidence>
<protein>
    <submittedName>
        <fullName evidence="8">Salivary glands defensin</fullName>
    </submittedName>
</protein>
<name>A4GUC4_HAELO</name>